<gene>
    <name evidence="1" type="ORF">Q604_UNBC11174G0001</name>
</gene>
<proteinExistence type="predicted"/>
<dbReference type="Gene3D" id="3.40.50.720">
    <property type="entry name" value="NAD(P)-binding Rossmann-like Domain"/>
    <property type="match status" value="1"/>
</dbReference>
<name>W1XWA0_9ZZZZ</name>
<accession>W1XWA0</accession>
<comment type="caution">
    <text evidence="1">The sequence shown here is derived from an EMBL/GenBank/DDBJ whole genome shotgun (WGS) entry which is preliminary data.</text>
</comment>
<sequence length="39" mass="4457">DRVEYTTYEEIEEIKGDVIINTTPVGMYPKTGVIRIISI</sequence>
<dbReference type="EMBL" id="AZMM01011174">
    <property type="protein sequence ID" value="ETJ34401.1"/>
    <property type="molecule type" value="Genomic_DNA"/>
</dbReference>
<protein>
    <submittedName>
        <fullName evidence="1">Shikimate 5-dehydrogenase</fullName>
    </submittedName>
</protein>
<organism evidence="1">
    <name type="scientific">human gut metagenome</name>
    <dbReference type="NCBI Taxonomy" id="408170"/>
    <lineage>
        <taxon>unclassified sequences</taxon>
        <taxon>metagenomes</taxon>
        <taxon>organismal metagenomes</taxon>
    </lineage>
</organism>
<dbReference type="AlphaFoldDB" id="W1XWA0"/>
<feature type="non-terminal residue" evidence="1">
    <location>
        <position position="1"/>
    </location>
</feature>
<reference evidence="1" key="1">
    <citation type="submission" date="2013-12" db="EMBL/GenBank/DDBJ databases">
        <title>A Varibaculum cambriense genome reconstructed from a premature infant gut community with otherwise low bacterial novelty that shifts toward anaerobic metabolism during the third week of life.</title>
        <authorList>
            <person name="Brown C.T."/>
            <person name="Sharon I."/>
            <person name="Thomas B.C."/>
            <person name="Castelle C.J."/>
            <person name="Morowitz M.J."/>
            <person name="Banfield J.F."/>
        </authorList>
    </citation>
    <scope>NUCLEOTIDE SEQUENCE</scope>
</reference>
<evidence type="ECO:0000313" key="1">
    <source>
        <dbReference type="EMBL" id="ETJ34401.1"/>
    </source>
</evidence>